<dbReference type="InterPro" id="IPR003439">
    <property type="entry name" value="ABC_transporter-like_ATP-bd"/>
</dbReference>
<keyword evidence="3" id="KW-0547">Nucleotide-binding</keyword>
<reference evidence="6 7" key="1">
    <citation type="journal article" date="2016" name="Int. J. Syst. Evol. Microbiol.">
        <title>Agromyces aureus sp. nov., isolated from the rhizosphere of Salix caprea L. grown in a heavy-metal-contaminated soil.</title>
        <authorList>
            <person name="Corretto E."/>
            <person name="Antonielli L."/>
            <person name="Sessitsch A."/>
            <person name="Compant S."/>
            <person name="Gorfer M."/>
            <person name="Kuffner M."/>
            <person name="Brader G."/>
        </authorList>
    </citation>
    <scope>NUCLEOTIDE SEQUENCE [LARGE SCALE GENOMIC DNA]</scope>
    <source>
        <strain evidence="6 7">AR33</strain>
    </source>
</reference>
<evidence type="ECO:0000256" key="4">
    <source>
        <dbReference type="ARBA" id="ARBA00022840"/>
    </source>
</evidence>
<keyword evidence="4 6" id="KW-0067">ATP-binding</keyword>
<evidence type="ECO:0000256" key="1">
    <source>
        <dbReference type="ARBA" id="ARBA00005417"/>
    </source>
</evidence>
<feature type="domain" description="ABC transporter" evidence="5">
    <location>
        <begin position="10"/>
        <end position="258"/>
    </location>
</feature>
<dbReference type="CDD" id="cd03257">
    <property type="entry name" value="ABC_NikE_OppD_transporters"/>
    <property type="match status" value="1"/>
</dbReference>
<protein>
    <submittedName>
        <fullName evidence="6">Peptide ABC transporter ATP-binding protein</fullName>
    </submittedName>
</protein>
<dbReference type="Proteomes" id="UP000078437">
    <property type="component" value="Chromosome"/>
</dbReference>
<evidence type="ECO:0000313" key="6">
    <source>
        <dbReference type="EMBL" id="ANJ26057.1"/>
    </source>
</evidence>
<dbReference type="SMART" id="SM00382">
    <property type="entry name" value="AAA"/>
    <property type="match status" value="1"/>
</dbReference>
<gene>
    <name evidence="6" type="ORF">ATC03_04225</name>
</gene>
<dbReference type="PANTHER" id="PTHR43776:SF7">
    <property type="entry name" value="D,D-DIPEPTIDE TRANSPORT ATP-BINDING PROTEIN DDPF-RELATED"/>
    <property type="match status" value="1"/>
</dbReference>
<dbReference type="PANTHER" id="PTHR43776">
    <property type="entry name" value="TRANSPORT ATP-BINDING PROTEIN"/>
    <property type="match status" value="1"/>
</dbReference>
<dbReference type="Pfam" id="PF00005">
    <property type="entry name" value="ABC_tran"/>
    <property type="match status" value="1"/>
</dbReference>
<name>A0A191WCV0_9MICO</name>
<comment type="similarity">
    <text evidence="1">Belongs to the ABC transporter superfamily.</text>
</comment>
<dbReference type="GO" id="GO:0005524">
    <property type="term" value="F:ATP binding"/>
    <property type="evidence" value="ECO:0007669"/>
    <property type="project" value="UniProtKB-KW"/>
</dbReference>
<dbReference type="PROSITE" id="PS00211">
    <property type="entry name" value="ABC_TRANSPORTER_1"/>
    <property type="match status" value="1"/>
</dbReference>
<dbReference type="GO" id="GO:0016887">
    <property type="term" value="F:ATP hydrolysis activity"/>
    <property type="evidence" value="ECO:0007669"/>
    <property type="project" value="InterPro"/>
</dbReference>
<sequence>MTESTPLLRVRDAEVTYKGRGRSAKLAVRGVSLDVHPGEIVGIVGESGCGKSSLARAMVGLQATSGGSIEFLGERVRPLPIRRRAASMIPLQMVFQDPNASLNPRRRVDEQIGEVIRGSRKAMRQAVPSKAEVDALVADALDRVGLDPALRRRYPHALSGGQRQRVAIAKVLAVDTKMIIADEPIASLDASSQKRVGALLRNLVDTMGIGMAIISHDLAVVASIADTMAVMRAGEFVEKGTAEQLWTHARQPYTRELLGAVPSLVSRAA</sequence>
<dbReference type="STRING" id="453304.ATC03_04225"/>
<dbReference type="GO" id="GO:0055085">
    <property type="term" value="P:transmembrane transport"/>
    <property type="evidence" value="ECO:0007669"/>
    <property type="project" value="UniProtKB-ARBA"/>
</dbReference>
<proteinExistence type="inferred from homology"/>
<evidence type="ECO:0000256" key="3">
    <source>
        <dbReference type="ARBA" id="ARBA00022741"/>
    </source>
</evidence>
<evidence type="ECO:0000256" key="2">
    <source>
        <dbReference type="ARBA" id="ARBA00022448"/>
    </source>
</evidence>
<dbReference type="InterPro" id="IPR050319">
    <property type="entry name" value="ABC_transp_ATP-bind"/>
</dbReference>
<dbReference type="AlphaFoldDB" id="A0A191WCV0"/>
<dbReference type="InterPro" id="IPR003593">
    <property type="entry name" value="AAA+_ATPase"/>
</dbReference>
<evidence type="ECO:0000313" key="7">
    <source>
        <dbReference type="Proteomes" id="UP000078437"/>
    </source>
</evidence>
<dbReference type="OrthoDB" id="8481147at2"/>
<keyword evidence="2" id="KW-0813">Transport</keyword>
<dbReference type="PROSITE" id="PS50893">
    <property type="entry name" value="ABC_TRANSPORTER_2"/>
    <property type="match status" value="1"/>
</dbReference>
<accession>A0A191WCV0</accession>
<dbReference type="SUPFAM" id="SSF52540">
    <property type="entry name" value="P-loop containing nucleoside triphosphate hydrolases"/>
    <property type="match status" value="1"/>
</dbReference>
<dbReference type="InterPro" id="IPR027417">
    <property type="entry name" value="P-loop_NTPase"/>
</dbReference>
<organism evidence="6 7">
    <name type="scientific">Agromyces aureus</name>
    <dbReference type="NCBI Taxonomy" id="453304"/>
    <lineage>
        <taxon>Bacteria</taxon>
        <taxon>Bacillati</taxon>
        <taxon>Actinomycetota</taxon>
        <taxon>Actinomycetes</taxon>
        <taxon>Micrococcales</taxon>
        <taxon>Microbacteriaceae</taxon>
        <taxon>Agromyces</taxon>
    </lineage>
</organism>
<reference evidence="7" key="2">
    <citation type="submission" date="2016-01" db="EMBL/GenBank/DDBJ databases">
        <title>Complete genome sequence of Agromyces aureus AR33T and comparison with related organisms.</title>
        <authorList>
            <person name="Corretto E."/>
            <person name="Antonielli L."/>
            <person name="Sessitsch A."/>
            <person name="Brader G."/>
        </authorList>
    </citation>
    <scope>NUCLEOTIDE SEQUENCE [LARGE SCALE GENOMIC DNA]</scope>
    <source>
        <strain evidence="7">AR33</strain>
    </source>
</reference>
<keyword evidence="7" id="KW-1185">Reference proteome</keyword>
<evidence type="ECO:0000259" key="5">
    <source>
        <dbReference type="PROSITE" id="PS50893"/>
    </source>
</evidence>
<dbReference type="EMBL" id="CP013979">
    <property type="protein sequence ID" value="ANJ26057.1"/>
    <property type="molecule type" value="Genomic_DNA"/>
</dbReference>
<dbReference type="KEGG" id="agy:ATC03_04225"/>
<dbReference type="InterPro" id="IPR017871">
    <property type="entry name" value="ABC_transporter-like_CS"/>
</dbReference>
<dbReference type="RefSeq" id="WP_067873515.1">
    <property type="nucleotide sequence ID" value="NZ_CP013979.1"/>
</dbReference>
<dbReference type="Gene3D" id="3.40.50.300">
    <property type="entry name" value="P-loop containing nucleotide triphosphate hydrolases"/>
    <property type="match status" value="1"/>
</dbReference>